<sequence>MLYSLKRAPSRGRQRYSIASRYELEPRAQKTALRMPSHLVLTAAM</sequence>
<dbReference type="EMBL" id="JN987296">
    <property type="protein sequence ID" value="AET50519.1"/>
    <property type="molecule type" value="mRNA"/>
</dbReference>
<protein>
    <submittedName>
        <fullName evidence="1">Uncharacterized protein</fullName>
    </submittedName>
</protein>
<organism evidence="1">
    <name type="scientific">Eimeria tenella</name>
    <name type="common">Coccidian parasite</name>
    <dbReference type="NCBI Taxonomy" id="5802"/>
    <lineage>
        <taxon>Eukaryota</taxon>
        <taxon>Sar</taxon>
        <taxon>Alveolata</taxon>
        <taxon>Apicomplexa</taxon>
        <taxon>Conoidasida</taxon>
        <taxon>Coccidia</taxon>
        <taxon>Eucoccidiorida</taxon>
        <taxon>Eimeriorina</taxon>
        <taxon>Eimeriidae</taxon>
        <taxon>Eimeria</taxon>
    </lineage>
</organism>
<proteinExistence type="evidence at transcript level"/>
<name>H9B959_EIMTE</name>
<evidence type="ECO:0000313" key="1">
    <source>
        <dbReference type="EMBL" id="AET50519.1"/>
    </source>
</evidence>
<dbReference type="AlphaFoldDB" id="H9B959"/>
<accession>H9B959</accession>
<reference evidence="1" key="1">
    <citation type="journal article" date="2012" name="BMC Genomics">
        <title>Characterisation of full-length cDNA sequences provides insights into the Eimeria tenella transcriptome.</title>
        <authorList>
            <person name="Amiruddin N."/>
            <person name="Lee X.W."/>
            <person name="Blake D.P."/>
            <person name="Suzuki Y."/>
            <person name="Tay Y.L."/>
            <person name="Lim L.S."/>
            <person name="Tomley F.M."/>
            <person name="Watanabe J."/>
            <person name="Sugimoto C."/>
            <person name="Wan K.L."/>
        </authorList>
    </citation>
    <scope>NUCLEOTIDE SEQUENCE</scope>
    <source>
        <strain evidence="1">Houghton</strain>
    </source>
</reference>